<dbReference type="AlphaFoldDB" id="A0A843WHM0"/>
<evidence type="ECO:0000313" key="2">
    <source>
        <dbReference type="Proteomes" id="UP000652761"/>
    </source>
</evidence>
<accession>A0A843WHM0</accession>
<sequence length="90" mass="9877">MGLRQCGLQVWWFGWSPQFYGFTCGCGATVGPYIRGCETESKEFKDGAVMNNEDNRKSDMDTHGLVGRQVRPRVPVGSLVVNATGVCVAF</sequence>
<proteinExistence type="predicted"/>
<comment type="caution">
    <text evidence="1">The sequence shown here is derived from an EMBL/GenBank/DDBJ whole genome shotgun (WGS) entry which is preliminary data.</text>
</comment>
<gene>
    <name evidence="1" type="ORF">Taro_036888</name>
</gene>
<protein>
    <submittedName>
        <fullName evidence="1">Uncharacterized protein</fullName>
    </submittedName>
</protein>
<name>A0A843WHM0_COLES</name>
<dbReference type="Proteomes" id="UP000652761">
    <property type="component" value="Unassembled WGS sequence"/>
</dbReference>
<reference evidence="1" key="1">
    <citation type="submission" date="2017-07" db="EMBL/GenBank/DDBJ databases">
        <title>Taro Niue Genome Assembly and Annotation.</title>
        <authorList>
            <person name="Atibalentja N."/>
            <person name="Keating K."/>
            <person name="Fields C.J."/>
        </authorList>
    </citation>
    <scope>NUCLEOTIDE SEQUENCE</scope>
    <source>
        <strain evidence="1">Niue_2</strain>
        <tissue evidence="1">Leaf</tissue>
    </source>
</reference>
<evidence type="ECO:0000313" key="1">
    <source>
        <dbReference type="EMBL" id="MQM04095.1"/>
    </source>
</evidence>
<dbReference type="PROSITE" id="PS51257">
    <property type="entry name" value="PROKAR_LIPOPROTEIN"/>
    <property type="match status" value="1"/>
</dbReference>
<organism evidence="1 2">
    <name type="scientific">Colocasia esculenta</name>
    <name type="common">Wild taro</name>
    <name type="synonym">Arum esculentum</name>
    <dbReference type="NCBI Taxonomy" id="4460"/>
    <lineage>
        <taxon>Eukaryota</taxon>
        <taxon>Viridiplantae</taxon>
        <taxon>Streptophyta</taxon>
        <taxon>Embryophyta</taxon>
        <taxon>Tracheophyta</taxon>
        <taxon>Spermatophyta</taxon>
        <taxon>Magnoliopsida</taxon>
        <taxon>Liliopsida</taxon>
        <taxon>Araceae</taxon>
        <taxon>Aroideae</taxon>
        <taxon>Colocasieae</taxon>
        <taxon>Colocasia</taxon>
    </lineage>
</organism>
<keyword evidence="2" id="KW-1185">Reference proteome</keyword>
<dbReference type="EMBL" id="NMUH01003154">
    <property type="protein sequence ID" value="MQM04095.1"/>
    <property type="molecule type" value="Genomic_DNA"/>
</dbReference>